<organism evidence="30 31">
    <name type="scientific">Candidatus Ordinivivax streblomastigis</name>
    <dbReference type="NCBI Taxonomy" id="2540710"/>
    <lineage>
        <taxon>Bacteria</taxon>
        <taxon>Pseudomonadati</taxon>
        <taxon>Bacteroidota</taxon>
        <taxon>Bacteroidia</taxon>
        <taxon>Bacteroidales</taxon>
        <taxon>Candidatus Ordinivivax</taxon>
    </lineage>
</organism>
<dbReference type="SMART" id="SM01018">
    <property type="entry name" value="B12-binding_2"/>
    <property type="match status" value="1"/>
</dbReference>
<dbReference type="Gene3D" id="1.10.288.10">
    <property type="entry name" value="Cobalamin-dependent Methionine Synthase, domain 2"/>
    <property type="match status" value="1"/>
</dbReference>
<dbReference type="AlphaFoldDB" id="A0A5M8P0L4"/>
<dbReference type="EMBL" id="SNRX01000012">
    <property type="protein sequence ID" value="KAA6301896.1"/>
    <property type="molecule type" value="Genomic_DNA"/>
</dbReference>
<evidence type="ECO:0000256" key="23">
    <source>
        <dbReference type="PIRSR" id="PIRSR000381-2"/>
    </source>
</evidence>
<evidence type="ECO:0000256" key="16">
    <source>
        <dbReference type="ARBA" id="ARBA00023167"/>
    </source>
</evidence>
<comment type="pathway">
    <text evidence="4 21">Amino-acid biosynthesis; L-methionine biosynthesis via de novo pathway; L-methionine from L-homocysteine (MetH route): step 1/1.</text>
</comment>
<dbReference type="NCBIfam" id="TIGR02082">
    <property type="entry name" value="metH"/>
    <property type="match status" value="1"/>
</dbReference>
<evidence type="ECO:0000259" key="25">
    <source>
        <dbReference type="PROSITE" id="PS50970"/>
    </source>
</evidence>
<feature type="domain" description="B12-binding" evidence="28">
    <location>
        <begin position="751"/>
        <end position="886"/>
    </location>
</feature>
<dbReference type="FunFam" id="1.10.1240.10:FF:000001">
    <property type="entry name" value="Methionine synthase"/>
    <property type="match status" value="1"/>
</dbReference>
<dbReference type="GO" id="GO:0005829">
    <property type="term" value="C:cytosol"/>
    <property type="evidence" value="ECO:0007669"/>
    <property type="project" value="TreeGrafter"/>
</dbReference>
<dbReference type="PROSITE" id="PS50970">
    <property type="entry name" value="HCY"/>
    <property type="match status" value="1"/>
</dbReference>
<keyword evidence="13 21" id="KW-0479">Metal-binding</keyword>
<evidence type="ECO:0000313" key="30">
    <source>
        <dbReference type="EMBL" id="KAA6301896.1"/>
    </source>
</evidence>
<dbReference type="InterPro" id="IPR003726">
    <property type="entry name" value="HCY_dom"/>
</dbReference>
<evidence type="ECO:0000256" key="20">
    <source>
        <dbReference type="NCBIfam" id="TIGR02082"/>
    </source>
</evidence>
<dbReference type="CDD" id="cd00740">
    <property type="entry name" value="MeTr"/>
    <property type="match status" value="1"/>
</dbReference>
<dbReference type="InterPro" id="IPR036724">
    <property type="entry name" value="Cobalamin-bd_sf"/>
</dbReference>
<dbReference type="PANTHER" id="PTHR45833">
    <property type="entry name" value="METHIONINE SYNTHASE"/>
    <property type="match status" value="1"/>
</dbReference>
<dbReference type="GO" id="GO:0008270">
    <property type="term" value="F:zinc ion binding"/>
    <property type="evidence" value="ECO:0007669"/>
    <property type="project" value="UniProtKB-UniRule"/>
</dbReference>
<feature type="domain" description="AdoMet activation" evidence="27">
    <location>
        <begin position="899"/>
        <end position="1223"/>
    </location>
</feature>
<evidence type="ECO:0000256" key="1">
    <source>
        <dbReference type="ARBA" id="ARBA00001700"/>
    </source>
</evidence>
<dbReference type="Gene3D" id="3.20.20.330">
    <property type="entry name" value="Homocysteine-binding-like domain"/>
    <property type="match status" value="1"/>
</dbReference>
<feature type="binding site" evidence="23">
    <location>
        <position position="865"/>
    </location>
    <ligand>
        <name>methylcob(III)alamin</name>
        <dbReference type="ChEBI" id="CHEBI:28115"/>
    </ligand>
</feature>
<dbReference type="CDD" id="cd02069">
    <property type="entry name" value="methionine_synthase_B12_BD"/>
    <property type="match status" value="1"/>
</dbReference>
<comment type="catalytic activity">
    <reaction evidence="1 21">
        <text>(6S)-5-methyl-5,6,7,8-tetrahydrofolate + L-homocysteine = (6S)-5,6,7,8-tetrahydrofolate + L-methionine</text>
        <dbReference type="Rhea" id="RHEA:11172"/>
        <dbReference type="ChEBI" id="CHEBI:18608"/>
        <dbReference type="ChEBI" id="CHEBI:57453"/>
        <dbReference type="ChEBI" id="CHEBI:57844"/>
        <dbReference type="ChEBI" id="CHEBI:58199"/>
        <dbReference type="EC" id="2.1.1.13"/>
    </reaction>
</comment>
<accession>A0A5M8P0L4</accession>
<dbReference type="InterPro" id="IPR036589">
    <property type="entry name" value="HCY_dom_sf"/>
</dbReference>
<evidence type="ECO:0000256" key="19">
    <source>
        <dbReference type="ARBA" id="ARBA00031040"/>
    </source>
</evidence>
<evidence type="ECO:0000256" key="11">
    <source>
        <dbReference type="ARBA" id="ARBA00022679"/>
    </source>
</evidence>
<evidence type="ECO:0000256" key="18">
    <source>
        <dbReference type="ARBA" id="ARBA00025552"/>
    </source>
</evidence>
<keyword evidence="12 21" id="KW-0949">S-adenosyl-L-methionine</keyword>
<dbReference type="GO" id="GO:0032259">
    <property type="term" value="P:methylation"/>
    <property type="evidence" value="ECO:0007669"/>
    <property type="project" value="UniProtKB-KW"/>
</dbReference>
<dbReference type="InterPro" id="IPR037010">
    <property type="entry name" value="VitB12-dep_Met_synth_activ_sf"/>
</dbReference>
<dbReference type="UniPathway" id="UPA00051">
    <property type="reaction ID" value="UER00081"/>
</dbReference>
<dbReference type="Pfam" id="PF00809">
    <property type="entry name" value="Pterin_bind"/>
    <property type="match status" value="1"/>
</dbReference>
<dbReference type="SUPFAM" id="SSF82282">
    <property type="entry name" value="Homocysteine S-methyltransferase"/>
    <property type="match status" value="1"/>
</dbReference>
<dbReference type="PROSITE" id="PS51332">
    <property type="entry name" value="B12_BINDING"/>
    <property type="match status" value="1"/>
</dbReference>
<feature type="binding site" evidence="23">
    <location>
        <begin position="761"/>
        <end position="765"/>
    </location>
    <ligand>
        <name>methylcob(III)alamin</name>
        <dbReference type="ChEBI" id="CHEBI:28115"/>
    </ligand>
</feature>
<keyword evidence="10 21" id="KW-0846">Cobalamin</keyword>
<evidence type="ECO:0000256" key="8">
    <source>
        <dbReference type="ARBA" id="ARBA00022603"/>
    </source>
</evidence>
<dbReference type="PROSITE" id="PS51337">
    <property type="entry name" value="B12_BINDING_NTER"/>
    <property type="match status" value="1"/>
</dbReference>
<dbReference type="SUPFAM" id="SSF51717">
    <property type="entry name" value="Dihydropteroate synthetase-like"/>
    <property type="match status" value="1"/>
</dbReference>
<dbReference type="EC" id="2.1.1.13" evidence="6 20"/>
<evidence type="ECO:0000256" key="13">
    <source>
        <dbReference type="ARBA" id="ARBA00022723"/>
    </source>
</evidence>
<keyword evidence="8 21" id="KW-0489">Methyltransferase</keyword>
<feature type="binding site" evidence="23">
    <location>
        <begin position="1192"/>
        <end position="1193"/>
    </location>
    <ligand>
        <name>S-adenosyl-L-methionine</name>
        <dbReference type="ChEBI" id="CHEBI:59789"/>
    </ligand>
</feature>
<keyword evidence="14" id="KW-0677">Repeat</keyword>
<feature type="domain" description="B12-binding N-terminal" evidence="29">
    <location>
        <begin position="654"/>
        <end position="748"/>
    </location>
</feature>
<evidence type="ECO:0000256" key="17">
    <source>
        <dbReference type="ARBA" id="ARBA00023285"/>
    </source>
</evidence>
<comment type="cofactor">
    <cofactor evidence="2 21 24">
        <name>Zn(2+)</name>
        <dbReference type="ChEBI" id="CHEBI:29105"/>
    </cofactor>
</comment>
<evidence type="ECO:0000259" key="27">
    <source>
        <dbReference type="PROSITE" id="PS50974"/>
    </source>
</evidence>
<dbReference type="InterPro" id="IPR006158">
    <property type="entry name" value="Cobalamin-bd"/>
</dbReference>
<feature type="binding site" evidence="23">
    <location>
        <position position="809"/>
    </location>
    <ligand>
        <name>methylcob(III)alamin</name>
        <dbReference type="ChEBI" id="CHEBI:28115"/>
    </ligand>
</feature>
<dbReference type="Pfam" id="PF02965">
    <property type="entry name" value="Met_synt_B12"/>
    <property type="match status" value="1"/>
</dbReference>
<dbReference type="InterPro" id="IPR050554">
    <property type="entry name" value="Met_Synthase/Corrinoid"/>
</dbReference>
<feature type="binding site" description="axial binding residue" evidence="22">
    <location>
        <position position="764"/>
    </location>
    <ligand>
        <name>methylcob(III)alamin</name>
        <dbReference type="ChEBI" id="CHEBI:28115"/>
    </ligand>
    <ligandPart>
        <name>Co</name>
        <dbReference type="ChEBI" id="CHEBI:27638"/>
    </ligandPart>
</feature>
<evidence type="ECO:0000256" key="12">
    <source>
        <dbReference type="ARBA" id="ARBA00022691"/>
    </source>
</evidence>
<feature type="binding site" evidence="23">
    <location>
        <position position="1138"/>
    </location>
    <ligand>
        <name>S-adenosyl-L-methionine</name>
        <dbReference type="ChEBI" id="CHEBI:59789"/>
    </ligand>
</feature>
<name>A0A5M8P0L4_9BACT</name>
<evidence type="ECO:0000256" key="3">
    <source>
        <dbReference type="ARBA" id="ARBA00001956"/>
    </source>
</evidence>
<dbReference type="InterPro" id="IPR011822">
    <property type="entry name" value="MetH"/>
</dbReference>
<dbReference type="Proteomes" id="UP000324575">
    <property type="component" value="Unassembled WGS sequence"/>
</dbReference>
<evidence type="ECO:0000256" key="2">
    <source>
        <dbReference type="ARBA" id="ARBA00001947"/>
    </source>
</evidence>
<sequence>MITLRQLLQSRILILDGAMGTMIQRYNLTEEDYRGERFARLPGQMKGNNDMLSLTRPDIIQAIHARYLDAGADIIETNSFSANAISMADYKMENDVRELNLESAKIARAIADTYTSRNPDKPHFVAGSIGPTNKTASLSSDVSNPAHRSVSFDELYQAFLTQTLALIEGGVDVLLIETAIDTLNVKAALMAAEDAMQELGKEIPIMVSFTLSGKSGRILSGQTLEAALVSVSHAKLLSIGLNCSFGARDMKPFLKELGRIAPYYISAYPNAGLPNSLGQYDETPERMALQIQEYIDEGLVNIIGGCCGTSPDHIAHYADIVKGAKPHLPAGRDGLQPSSELVLAGLDVYHLPLSAGCFTVIGERCNVAGSRKFLRLIKEKKYEEALSIARQQVEEGAQVLDINVDDGLLEGAQEMTNFLNLIASEPDIAKVPIMVDSSDWNILEAGLKCLQGKSIVNSISLKNGEADFLQKAKKVQSFGAAVIAMAFDEQGQADTFERKIEVCERMYRLLTEKAGFHPSDIIFDPNVLAIATGIEEHNRYAEDFIRATEWIKQHLHGAKVSGGVSNLSFSFRGNNYLREAMHTVFLYYAIQKGMDMGIVNPSTTLPYEDVPVDLRNLIEDVLFNRSSGAVEKLMNWLTQHSEEQNGEANRRTAHADDWRTCPVGERLKYALVKGIGDFLEEDIREALPLYPNPVDLIDQPLMQGMNEVGTLFGEGKMFLPQVVKTARTMKKAVAILQPFIEAGRQANTAKAGKILLATVKGDVHDIGKNITSVILSCNNYEVIDLGVMTPPEIIIQRAKEEDVDIVALSGLITPSLQEMAVVAAEMEKAGLNKPLLIGGATTSSLHTALKIDPLYHGAVVQVHDASQAVPVAKQLLNDLTKADYTQEIKEKYNQLRTEGHKEKALVSLDYARKHRFQLKDAEYQNPKPRIEGAKVIDAIPVQIIIPYINWAAFLSAWKLPVKYAHFDALLLNGLPENEQTKAQEALQLIQDAKKTVSAWSETCPDMIRAIVGFYPVRVEDEALVVACNKGAVKIPVLRQQEKREDDTYKALTDFIRPQGDYIGFFAATAGATHKHCSCGCEHSDDAYQTLVEQTLCDRLAEATAEYLHEQVRKEYWGYSPDEAFTPEELLHAPSRGIRPASGYPSHPDLSLNFVLDELLQMSRIGIELTSNGAMNPTASVAGMYIAHPESGYFHIGHVADDQLADYAVKTGRSIEETKRWLGM</sequence>
<keyword evidence="16 21" id="KW-0486">Methionine biosynthesis</keyword>
<feature type="binding site" evidence="23">
    <location>
        <position position="813"/>
    </location>
    <ligand>
        <name>methylcob(III)alamin</name>
        <dbReference type="ChEBI" id="CHEBI:28115"/>
    </ligand>
</feature>
<dbReference type="SUPFAM" id="SSF52242">
    <property type="entry name" value="Cobalamin (vitamin B12)-binding domain"/>
    <property type="match status" value="1"/>
</dbReference>
<dbReference type="InterPro" id="IPR000489">
    <property type="entry name" value="Pterin-binding_dom"/>
</dbReference>
<dbReference type="PANTHER" id="PTHR45833:SF1">
    <property type="entry name" value="METHIONINE SYNTHASE"/>
    <property type="match status" value="1"/>
</dbReference>
<evidence type="ECO:0000259" key="29">
    <source>
        <dbReference type="PROSITE" id="PS51337"/>
    </source>
</evidence>
<evidence type="ECO:0000313" key="31">
    <source>
        <dbReference type="Proteomes" id="UP000324575"/>
    </source>
</evidence>
<keyword evidence="11 21" id="KW-0808">Transferase</keyword>
<feature type="domain" description="Pterin-binding" evidence="26">
    <location>
        <begin position="358"/>
        <end position="619"/>
    </location>
</feature>
<feature type="binding site" evidence="22 24">
    <location>
        <position position="306"/>
    </location>
    <ligand>
        <name>Zn(2+)</name>
        <dbReference type="ChEBI" id="CHEBI:29105"/>
    </ligand>
</feature>
<feature type="binding site" evidence="22 24">
    <location>
        <position position="243"/>
    </location>
    <ligand>
        <name>Zn(2+)</name>
        <dbReference type="ChEBI" id="CHEBI:29105"/>
    </ligand>
</feature>
<keyword evidence="15 21" id="KW-0862">Zinc</keyword>
<comment type="function">
    <text evidence="18 21">Catalyzes the transfer of a methyl group from methyl-cobalamin to homocysteine, yielding enzyme-bound cob(I)alamin and methionine. Subsequently, remethylates the cofactor using methyltetrahydrofolate.</text>
</comment>
<evidence type="ECO:0000256" key="5">
    <source>
        <dbReference type="ARBA" id="ARBA00010398"/>
    </source>
</evidence>
<proteinExistence type="inferred from homology"/>
<feature type="domain" description="Hcy-binding" evidence="25">
    <location>
        <begin position="1"/>
        <end position="321"/>
    </location>
</feature>
<dbReference type="Pfam" id="PF02607">
    <property type="entry name" value="B12-binding_2"/>
    <property type="match status" value="1"/>
</dbReference>
<reference evidence="30 31" key="1">
    <citation type="submission" date="2019-03" db="EMBL/GenBank/DDBJ databases">
        <title>Single cell metagenomics reveals metabolic interactions within the superorganism composed of flagellate Streblomastix strix and complex community of Bacteroidetes bacteria on its surface.</title>
        <authorList>
            <person name="Treitli S.C."/>
            <person name="Kolisko M."/>
            <person name="Husnik F."/>
            <person name="Keeling P."/>
            <person name="Hampl V."/>
        </authorList>
    </citation>
    <scope>NUCLEOTIDE SEQUENCE [LARGE SCALE GENOMIC DNA]</scope>
    <source>
        <strain evidence="30">St1</strain>
    </source>
</reference>
<dbReference type="Gene3D" id="3.40.50.280">
    <property type="entry name" value="Cobalamin-binding domain"/>
    <property type="match status" value="1"/>
</dbReference>
<dbReference type="SUPFAM" id="SSF47644">
    <property type="entry name" value="Methionine synthase domain"/>
    <property type="match status" value="1"/>
</dbReference>
<evidence type="ECO:0000256" key="24">
    <source>
        <dbReference type="PROSITE-ProRule" id="PRU00333"/>
    </source>
</evidence>
<evidence type="ECO:0000256" key="10">
    <source>
        <dbReference type="ARBA" id="ARBA00022628"/>
    </source>
</evidence>
<dbReference type="PIRSF" id="PIRSF000381">
    <property type="entry name" value="MetH"/>
    <property type="match status" value="1"/>
</dbReference>
<dbReference type="Gene3D" id="3.20.20.20">
    <property type="entry name" value="Dihydropteroate synthase-like"/>
    <property type="match status" value="1"/>
</dbReference>
<dbReference type="GO" id="GO:0046653">
    <property type="term" value="P:tetrahydrofolate metabolic process"/>
    <property type="evidence" value="ECO:0007669"/>
    <property type="project" value="TreeGrafter"/>
</dbReference>
<dbReference type="SUPFAM" id="SSF56507">
    <property type="entry name" value="Methionine synthase activation domain-like"/>
    <property type="match status" value="1"/>
</dbReference>
<feature type="binding site" evidence="22 24">
    <location>
        <position position="307"/>
    </location>
    <ligand>
        <name>Zn(2+)</name>
        <dbReference type="ChEBI" id="CHEBI:29105"/>
    </ligand>
</feature>
<comment type="cofactor">
    <cofactor evidence="3 21 22">
        <name>methylcob(III)alamin</name>
        <dbReference type="ChEBI" id="CHEBI:28115"/>
    </cofactor>
</comment>
<evidence type="ECO:0000259" key="28">
    <source>
        <dbReference type="PROSITE" id="PS51332"/>
    </source>
</evidence>
<comment type="similarity">
    <text evidence="5">Belongs to the vitamin-B12 dependent methionine synthase family.</text>
</comment>
<dbReference type="PROSITE" id="PS50974">
    <property type="entry name" value="ADOMET_ACTIVATION"/>
    <property type="match status" value="1"/>
</dbReference>
<gene>
    <name evidence="30" type="ORF">EZS26_001899</name>
</gene>
<evidence type="ECO:0000256" key="21">
    <source>
        <dbReference type="PIRNR" id="PIRNR000381"/>
    </source>
</evidence>
<comment type="caution">
    <text evidence="30">The sequence shown here is derived from an EMBL/GenBank/DDBJ whole genome shotgun (WGS) entry which is preliminary data.</text>
</comment>
<dbReference type="InterPro" id="IPR003759">
    <property type="entry name" value="Cbl-bd_cap"/>
</dbReference>
<keyword evidence="9 21" id="KW-0028">Amino-acid biosynthesis</keyword>
<dbReference type="GO" id="GO:0050667">
    <property type="term" value="P:homocysteine metabolic process"/>
    <property type="evidence" value="ECO:0007669"/>
    <property type="project" value="TreeGrafter"/>
</dbReference>
<evidence type="ECO:0000256" key="4">
    <source>
        <dbReference type="ARBA" id="ARBA00005178"/>
    </source>
</evidence>
<dbReference type="Gene3D" id="1.10.1240.10">
    <property type="entry name" value="Methionine synthase domain"/>
    <property type="match status" value="1"/>
</dbReference>
<dbReference type="GO" id="GO:0031419">
    <property type="term" value="F:cobalamin binding"/>
    <property type="evidence" value="ECO:0007669"/>
    <property type="project" value="UniProtKB-UniRule"/>
</dbReference>
<dbReference type="GO" id="GO:0008705">
    <property type="term" value="F:methionine synthase activity"/>
    <property type="evidence" value="ECO:0007669"/>
    <property type="project" value="UniProtKB-UniRule"/>
</dbReference>
<evidence type="ECO:0000259" key="26">
    <source>
        <dbReference type="PROSITE" id="PS50972"/>
    </source>
</evidence>
<dbReference type="InterPro" id="IPR004223">
    <property type="entry name" value="VitB12-dep_Met_synth_activ_dom"/>
</dbReference>
<evidence type="ECO:0000256" key="15">
    <source>
        <dbReference type="ARBA" id="ARBA00022833"/>
    </source>
</evidence>
<evidence type="ECO:0000256" key="9">
    <source>
        <dbReference type="ARBA" id="ARBA00022605"/>
    </source>
</evidence>
<dbReference type="PROSITE" id="PS50972">
    <property type="entry name" value="PTERIN_BINDING"/>
    <property type="match status" value="1"/>
</dbReference>
<dbReference type="Gene3D" id="3.10.196.10">
    <property type="entry name" value="Vitamin B12-dependent methionine synthase, activation domain"/>
    <property type="match status" value="1"/>
</dbReference>
<dbReference type="Pfam" id="PF02574">
    <property type="entry name" value="S-methyl_trans"/>
    <property type="match status" value="1"/>
</dbReference>
<dbReference type="NCBIfam" id="NF007024">
    <property type="entry name" value="PRK09490.1"/>
    <property type="match status" value="1"/>
</dbReference>
<dbReference type="FunFam" id="3.20.20.20:FF:000002">
    <property type="entry name" value="Methionine synthase"/>
    <property type="match status" value="1"/>
</dbReference>
<evidence type="ECO:0000256" key="7">
    <source>
        <dbReference type="ARBA" id="ARBA00013998"/>
    </source>
</evidence>
<evidence type="ECO:0000256" key="22">
    <source>
        <dbReference type="PIRSR" id="PIRSR000381-1"/>
    </source>
</evidence>
<dbReference type="Pfam" id="PF02310">
    <property type="entry name" value="B12-binding"/>
    <property type="match status" value="1"/>
</dbReference>
<dbReference type="FunFam" id="3.20.20.330:FF:000001">
    <property type="entry name" value="Methionine synthase"/>
    <property type="match status" value="1"/>
</dbReference>
<protein>
    <recommendedName>
        <fullName evidence="7 20">Methionine synthase</fullName>
        <ecNumber evidence="6 20">2.1.1.13</ecNumber>
    </recommendedName>
    <alternativeName>
        <fullName evidence="19 21">5-methyltetrahydrofolate--homocysteine methyltransferase</fullName>
    </alternativeName>
</protein>
<evidence type="ECO:0000256" key="6">
    <source>
        <dbReference type="ARBA" id="ARBA00012032"/>
    </source>
</evidence>
<dbReference type="InterPro" id="IPR033706">
    <property type="entry name" value="Met_synthase_B12-bd"/>
</dbReference>
<comment type="domain">
    <text evidence="21">Modular enzyme with four functionally distinct domains. The isolated Hcy-binding domain catalyzes methyl transfer from free methylcobalamin to homocysteine. The Hcy-binding domain in association with the pterin-binding domain catalyzes the methylation of cob(I)alamin by methyltetrahydrofolate and the methylation of homocysteine. The B12-binding domain binds the cofactor. The AdoMet activation domain binds S-adenosyl-L-methionine. Under aerobic conditions cob(I)alamin can be converted to inactive cob(II)alamin. Reductive methylation by S-adenosyl-L-methionine and flavodoxin regenerates methylcobalamin.</text>
</comment>
<evidence type="ECO:0000256" key="14">
    <source>
        <dbReference type="ARBA" id="ARBA00022737"/>
    </source>
</evidence>
<dbReference type="InterPro" id="IPR036594">
    <property type="entry name" value="Meth_synthase_dom"/>
</dbReference>
<keyword evidence="17 21" id="KW-0170">Cobalt</keyword>
<dbReference type="InterPro" id="IPR011005">
    <property type="entry name" value="Dihydropteroate_synth-like_sf"/>
</dbReference>